<sequence>MLIRRPAYPTWPLHREKEMEDVQNEHLRNIAINAHIDHGKTAPQG</sequence>
<dbReference type="AlphaFoldDB" id="A0A7T7D8N7"/>
<organism evidence="1 2">
    <name type="scientific">Dysosmobacter welbionis</name>
    <dbReference type="NCBI Taxonomy" id="2093857"/>
    <lineage>
        <taxon>Bacteria</taxon>
        <taxon>Bacillati</taxon>
        <taxon>Bacillota</taxon>
        <taxon>Clostridia</taxon>
        <taxon>Eubacteriales</taxon>
        <taxon>Oscillospiraceae</taxon>
        <taxon>Dysosmobacter</taxon>
    </lineage>
</organism>
<evidence type="ECO:0000313" key="1">
    <source>
        <dbReference type="EMBL" id="QQL05801.1"/>
    </source>
</evidence>
<dbReference type="GeneID" id="89523574"/>
<keyword evidence="2" id="KW-1185">Reference proteome</keyword>
<proteinExistence type="predicted"/>
<dbReference type="Proteomes" id="UP000298642">
    <property type="component" value="Chromosome"/>
</dbReference>
<protein>
    <submittedName>
        <fullName evidence="1">Uncharacterized protein</fullName>
    </submittedName>
</protein>
<dbReference type="RefSeq" id="WP_158629787.1">
    <property type="nucleotide sequence ID" value="NZ_CAUWCU010000039.1"/>
</dbReference>
<reference evidence="2" key="1">
    <citation type="submission" date="2018-12" db="EMBL/GenBank/DDBJ databases">
        <title>Dusodibacter welbiota gen. nov., sp. nov., isolated from human faeces and emended description of the Oscillibacter genus.</title>
        <authorList>
            <person name="Le Roy T."/>
            <person name="Van der Smissen P."/>
            <person name="Delzenne N."/>
            <person name="Muccioli G."/>
            <person name="Collet J.F."/>
            <person name="Cani P.D."/>
        </authorList>
    </citation>
    <scope>NUCLEOTIDE SEQUENCE [LARGE SCALE GENOMIC DNA]</scope>
    <source>
        <strain evidence="2">J115</strain>
    </source>
</reference>
<name>A0A7T7D8N7_9FIRM</name>
<gene>
    <name evidence="1" type="ORF">EIO64_18550</name>
</gene>
<dbReference type="KEGG" id="obj:EIO64_18550"/>
<dbReference type="EMBL" id="CP034413">
    <property type="protein sequence ID" value="QQL05801.1"/>
    <property type="molecule type" value="Genomic_DNA"/>
</dbReference>
<evidence type="ECO:0000313" key="2">
    <source>
        <dbReference type="Proteomes" id="UP000298642"/>
    </source>
</evidence>
<accession>A0A7T7D8N7</accession>